<keyword evidence="11" id="KW-0753">Steroid metabolism</keyword>
<evidence type="ECO:0000256" key="6">
    <source>
        <dbReference type="ARBA" id="ARBA00022989"/>
    </source>
</evidence>
<dbReference type="Proteomes" id="UP001285908">
    <property type="component" value="Unassembled WGS sequence"/>
</dbReference>
<dbReference type="InterPro" id="IPR033118">
    <property type="entry name" value="EXPERA"/>
</dbReference>
<dbReference type="PROSITE" id="PS51751">
    <property type="entry name" value="EXPERA"/>
    <property type="match status" value="1"/>
</dbReference>
<evidence type="ECO:0000256" key="4">
    <source>
        <dbReference type="ARBA" id="ARBA00022692"/>
    </source>
</evidence>
<evidence type="ECO:0000256" key="13">
    <source>
        <dbReference type="PROSITE-ProRule" id="PRU01087"/>
    </source>
</evidence>
<feature type="transmembrane region" description="Helical" evidence="15">
    <location>
        <begin position="39"/>
        <end position="63"/>
    </location>
</feature>
<dbReference type="GO" id="GO:0000247">
    <property type="term" value="F:C-8 sterol isomerase activity"/>
    <property type="evidence" value="ECO:0007669"/>
    <property type="project" value="TreeGrafter"/>
</dbReference>
<evidence type="ECO:0000256" key="11">
    <source>
        <dbReference type="ARBA" id="ARBA00023221"/>
    </source>
</evidence>
<feature type="region of interest" description="Disordered" evidence="14">
    <location>
        <begin position="266"/>
        <end position="355"/>
    </location>
</feature>
<evidence type="ECO:0000256" key="3">
    <source>
        <dbReference type="ARBA" id="ARBA00022516"/>
    </source>
</evidence>
<dbReference type="PANTHER" id="PTHR14207">
    <property type="entry name" value="STEROL ISOMERASE"/>
    <property type="match status" value="1"/>
</dbReference>
<dbReference type="RefSeq" id="XP_062694382.1">
    <property type="nucleotide sequence ID" value="XM_062837054.1"/>
</dbReference>
<feature type="transmembrane region" description="Helical" evidence="15">
    <location>
        <begin position="201"/>
        <end position="221"/>
    </location>
</feature>
<evidence type="ECO:0000313" key="17">
    <source>
        <dbReference type="EMBL" id="KAK3494953.1"/>
    </source>
</evidence>
<keyword evidence="7" id="KW-0756">Sterol biosynthesis</keyword>
<dbReference type="GO" id="GO:0047750">
    <property type="term" value="F:cholestenol delta-isomerase activity"/>
    <property type="evidence" value="ECO:0007669"/>
    <property type="project" value="InterPro"/>
</dbReference>
<dbReference type="AlphaFoldDB" id="A0AAJ0MSQ0"/>
<feature type="compositionally biased region" description="Basic residues" evidence="14">
    <location>
        <begin position="345"/>
        <end position="355"/>
    </location>
</feature>
<evidence type="ECO:0000256" key="12">
    <source>
        <dbReference type="ARBA" id="ARBA00023235"/>
    </source>
</evidence>
<keyword evidence="5" id="KW-0752">Steroid biosynthesis</keyword>
<comment type="subcellular location">
    <subcellularLocation>
        <location evidence="1">Membrane</location>
        <topology evidence="1">Multi-pass membrane protein</topology>
    </subcellularLocation>
</comment>
<dbReference type="GO" id="GO:0016126">
    <property type="term" value="P:sterol biosynthetic process"/>
    <property type="evidence" value="ECO:0007669"/>
    <property type="project" value="UniProtKB-KW"/>
</dbReference>
<evidence type="ECO:0000256" key="7">
    <source>
        <dbReference type="ARBA" id="ARBA00023011"/>
    </source>
</evidence>
<sequence length="355" mass="39667">MSSFLKFLVSSGDASSSRRHKHPYYPREVVVPNYAPNTYTLPMVLGAFGGATALLMVGTVAIGKKVNKQLTWKDAGVLAWFTLCGFLHCFFEGYYVLNHATIAGKQDIFAQLWKEYALSDSRYMTSDPFMLCIETLTVLTWGPLSFLTVFAIIKGNTSLRHITQTIVSVGHLYGVALYFGTCFFQEKFRGISYSRPETLYYWVYYAGMNAPWVIVPAILLFQSSKTISQGLSVLNKVKSMKGGSSSTSGSGSSSSIYSGKAESIRSFDGSSESKSSNSSSSSSSRKADKESKREPSRDSRDGGERRRDRVSEQAAYFRDEGRPESIAESKYEIWEENRADAREQLRKKRTTGRRE</sequence>
<protein>
    <submittedName>
        <fullName evidence="17">Emopamil binding protein-domain-containing protein</fullName>
    </submittedName>
</protein>
<evidence type="ECO:0000313" key="18">
    <source>
        <dbReference type="Proteomes" id="UP001285908"/>
    </source>
</evidence>
<name>A0AAJ0MSQ0_9PEZI</name>
<keyword evidence="9 13" id="KW-0472">Membrane</keyword>
<feature type="transmembrane region" description="Helical" evidence="15">
    <location>
        <begin position="75"/>
        <end position="97"/>
    </location>
</feature>
<dbReference type="InterPro" id="IPR007905">
    <property type="entry name" value="EBP"/>
</dbReference>
<evidence type="ECO:0000256" key="9">
    <source>
        <dbReference type="ARBA" id="ARBA00023136"/>
    </source>
</evidence>
<evidence type="ECO:0000256" key="15">
    <source>
        <dbReference type="SAM" id="Phobius"/>
    </source>
</evidence>
<keyword evidence="10" id="KW-1207">Sterol metabolism</keyword>
<organism evidence="17 18">
    <name type="scientific">Neurospora hispaniola</name>
    <dbReference type="NCBI Taxonomy" id="588809"/>
    <lineage>
        <taxon>Eukaryota</taxon>
        <taxon>Fungi</taxon>
        <taxon>Dikarya</taxon>
        <taxon>Ascomycota</taxon>
        <taxon>Pezizomycotina</taxon>
        <taxon>Sordariomycetes</taxon>
        <taxon>Sordariomycetidae</taxon>
        <taxon>Sordariales</taxon>
        <taxon>Sordariaceae</taxon>
        <taxon>Neurospora</taxon>
    </lineage>
</organism>
<keyword evidence="12" id="KW-0413">Isomerase</keyword>
<dbReference type="Pfam" id="PF05241">
    <property type="entry name" value="EBP"/>
    <property type="match status" value="1"/>
</dbReference>
<dbReference type="PANTHER" id="PTHR14207:SF0">
    <property type="entry name" value="3-BETA-HYDROXYSTEROID-DELTA(8),DELTA(7)-ISOMERASE"/>
    <property type="match status" value="1"/>
</dbReference>
<keyword evidence="4 13" id="KW-0812">Transmembrane</keyword>
<feature type="compositionally biased region" description="Low complexity" evidence="14">
    <location>
        <begin position="270"/>
        <end position="284"/>
    </location>
</feature>
<dbReference type="GO" id="GO:0004769">
    <property type="term" value="F:steroid Delta-isomerase activity"/>
    <property type="evidence" value="ECO:0007669"/>
    <property type="project" value="TreeGrafter"/>
</dbReference>
<feature type="transmembrane region" description="Helical" evidence="15">
    <location>
        <begin position="165"/>
        <end position="181"/>
    </location>
</feature>
<evidence type="ECO:0000256" key="5">
    <source>
        <dbReference type="ARBA" id="ARBA00022955"/>
    </source>
</evidence>
<proteinExistence type="inferred from homology"/>
<accession>A0AAJ0MSQ0</accession>
<comment type="similarity">
    <text evidence="2">Belongs to the EBP family.</text>
</comment>
<dbReference type="GeneID" id="87874676"/>
<feature type="transmembrane region" description="Helical" evidence="15">
    <location>
        <begin position="128"/>
        <end position="153"/>
    </location>
</feature>
<keyword evidence="6 13" id="KW-1133">Transmembrane helix</keyword>
<comment type="caution">
    <text evidence="17">The sequence shown here is derived from an EMBL/GenBank/DDBJ whole genome shotgun (WGS) entry which is preliminary data.</text>
</comment>
<keyword evidence="3" id="KW-0444">Lipid biosynthesis</keyword>
<evidence type="ECO:0000256" key="10">
    <source>
        <dbReference type="ARBA" id="ARBA00023166"/>
    </source>
</evidence>
<evidence type="ECO:0000259" key="16">
    <source>
        <dbReference type="PROSITE" id="PS51751"/>
    </source>
</evidence>
<gene>
    <name evidence="17" type="ORF">B0T23DRAFT_377842</name>
</gene>
<keyword evidence="18" id="KW-1185">Reference proteome</keyword>
<dbReference type="GO" id="GO:0005783">
    <property type="term" value="C:endoplasmic reticulum"/>
    <property type="evidence" value="ECO:0007669"/>
    <property type="project" value="TreeGrafter"/>
</dbReference>
<dbReference type="GO" id="GO:0016020">
    <property type="term" value="C:membrane"/>
    <property type="evidence" value="ECO:0007669"/>
    <property type="project" value="UniProtKB-SubCell"/>
</dbReference>
<evidence type="ECO:0000256" key="2">
    <source>
        <dbReference type="ARBA" id="ARBA00008337"/>
    </source>
</evidence>
<feature type="compositionally biased region" description="Basic and acidic residues" evidence="14">
    <location>
        <begin position="285"/>
        <end position="344"/>
    </location>
</feature>
<keyword evidence="8" id="KW-0443">Lipid metabolism</keyword>
<evidence type="ECO:0000256" key="14">
    <source>
        <dbReference type="SAM" id="MobiDB-lite"/>
    </source>
</evidence>
<evidence type="ECO:0000256" key="8">
    <source>
        <dbReference type="ARBA" id="ARBA00023098"/>
    </source>
</evidence>
<feature type="domain" description="EXPERA" evidence="16">
    <location>
        <begin position="73"/>
        <end position="220"/>
    </location>
</feature>
<dbReference type="EMBL" id="JAULSX010000003">
    <property type="protein sequence ID" value="KAK3494953.1"/>
    <property type="molecule type" value="Genomic_DNA"/>
</dbReference>
<reference evidence="17 18" key="1">
    <citation type="journal article" date="2023" name="Mol. Phylogenet. Evol.">
        <title>Genome-scale phylogeny and comparative genomics of the fungal order Sordariales.</title>
        <authorList>
            <person name="Hensen N."/>
            <person name="Bonometti L."/>
            <person name="Westerberg I."/>
            <person name="Brannstrom I.O."/>
            <person name="Guillou S."/>
            <person name="Cros-Aarteil S."/>
            <person name="Calhoun S."/>
            <person name="Haridas S."/>
            <person name="Kuo A."/>
            <person name="Mondo S."/>
            <person name="Pangilinan J."/>
            <person name="Riley R."/>
            <person name="LaButti K."/>
            <person name="Andreopoulos B."/>
            <person name="Lipzen A."/>
            <person name="Chen C."/>
            <person name="Yan M."/>
            <person name="Daum C."/>
            <person name="Ng V."/>
            <person name="Clum A."/>
            <person name="Steindorff A."/>
            <person name="Ohm R.A."/>
            <person name="Martin F."/>
            <person name="Silar P."/>
            <person name="Natvig D.O."/>
            <person name="Lalanne C."/>
            <person name="Gautier V."/>
            <person name="Ament-Velasquez S.L."/>
            <person name="Kruys A."/>
            <person name="Hutchinson M.I."/>
            <person name="Powell A.J."/>
            <person name="Barry K."/>
            <person name="Miller A.N."/>
            <person name="Grigoriev I.V."/>
            <person name="Debuchy R."/>
            <person name="Gladieux P."/>
            <person name="Hiltunen Thoren M."/>
            <person name="Johannesson H."/>
        </authorList>
    </citation>
    <scope>NUCLEOTIDE SEQUENCE [LARGE SCALE GENOMIC DNA]</scope>
    <source>
        <strain evidence="17 18">FGSC 10403</strain>
    </source>
</reference>
<evidence type="ECO:0000256" key="1">
    <source>
        <dbReference type="ARBA" id="ARBA00004141"/>
    </source>
</evidence>